<name>A0A0K8NUC3_PISS1</name>
<evidence type="ECO:0000259" key="5">
    <source>
        <dbReference type="Pfam" id="PF13361"/>
    </source>
</evidence>
<dbReference type="Pfam" id="PF13361">
    <property type="entry name" value="UvrD_C"/>
    <property type="match status" value="1"/>
</dbReference>
<evidence type="ECO:0000256" key="2">
    <source>
        <dbReference type="ARBA" id="ARBA00022801"/>
    </source>
</evidence>
<dbReference type="Pfam" id="PF13245">
    <property type="entry name" value="AAA_19"/>
    <property type="match status" value="1"/>
</dbReference>
<dbReference type="GO" id="GO:0043138">
    <property type="term" value="F:3'-5' DNA helicase activity"/>
    <property type="evidence" value="ECO:0007669"/>
    <property type="project" value="TreeGrafter"/>
</dbReference>
<sequence>MQPTEEQQRIVASDARSLVVEAGAGTAKTTTLGLYAGARPRSRILYLAFNKSIQLEAAARMPPNVTCRTTHSIAWRKAVEFFGSEAPQRVGKTYASSVARTFRCGPLVATAALQAIQNWCGSLDAQIDASHVPADIAERLADPGNVVEVARATWGRMCRTDGGELRLPHDGYLKLFQMDEPTLRGQDLVAVDEAQDLNLCTYDIVRRQGGGLVLVGDSAQQIFAFRGSANALGVHEADQRLQLTRSFRFGEGLAQVANALLGHFKLDNTLRIVGAGRAATRLSVDTKRSFAVLARTNAVVFEEAISFLSSNRRYHFVGGPEGYRMEKLLDAYHLWAGSGGLVRDPYLRSFGSFEDLQQLAEDAADPELRHLVRVVEDYGGRVPALVEQIRSRHVALDKAAWSDFDGLFFSTAHKAKGLEFDQVWLADDFMRFFEDGRELTADEVDQADVNLLYVALTRAKASVRLCESFDEWLSYRRLRPR</sequence>
<keyword evidence="2" id="KW-0378">Hydrolase</keyword>
<dbReference type="GO" id="GO:0005524">
    <property type="term" value="F:ATP binding"/>
    <property type="evidence" value="ECO:0007669"/>
    <property type="project" value="UniProtKB-KW"/>
</dbReference>
<reference evidence="6 7" key="2">
    <citation type="journal article" date="2016" name="Science">
        <title>A bacterium that degrades and assimilates poly(ethylene terephthalate).</title>
        <authorList>
            <person name="Yoshida S."/>
            <person name="Hiraga K."/>
            <person name="Takehana T."/>
            <person name="Taniguchi I."/>
            <person name="Yamaji H."/>
            <person name="Maeda Y."/>
            <person name="Toyohara K."/>
            <person name="Miyamoto K."/>
            <person name="Kimura Y."/>
            <person name="Oda K."/>
        </authorList>
    </citation>
    <scope>NUCLEOTIDE SEQUENCE [LARGE SCALE GENOMIC DNA]</scope>
    <source>
        <strain evidence="7">NBRC 110686 / TISTR 2288 / 201-F6</strain>
    </source>
</reference>
<proteinExistence type="predicted"/>
<gene>
    <name evidence="6" type="ORF">ISF6_3389</name>
</gene>
<dbReference type="GO" id="GO:0031297">
    <property type="term" value="P:replication fork processing"/>
    <property type="evidence" value="ECO:0007669"/>
    <property type="project" value="TreeGrafter"/>
</dbReference>
<dbReference type="Proteomes" id="UP000037660">
    <property type="component" value="Unassembled WGS sequence"/>
</dbReference>
<dbReference type="AlphaFoldDB" id="A0A0K8NUC3"/>
<dbReference type="PANTHER" id="PTHR11070">
    <property type="entry name" value="UVRD / RECB / PCRA DNA HELICASE FAMILY MEMBER"/>
    <property type="match status" value="1"/>
</dbReference>
<dbReference type="PANTHER" id="PTHR11070:SF30">
    <property type="entry name" value="F-BOX DNA HELICASE 1"/>
    <property type="match status" value="1"/>
</dbReference>
<keyword evidence="4" id="KW-0067">ATP-binding</keyword>
<keyword evidence="1" id="KW-0547">Nucleotide-binding</keyword>
<dbReference type="EMBL" id="BBYR01000005">
    <property type="protein sequence ID" value="GAP33963.1"/>
    <property type="molecule type" value="Genomic_DNA"/>
</dbReference>
<dbReference type="GO" id="GO:0003677">
    <property type="term" value="F:DNA binding"/>
    <property type="evidence" value="ECO:0007669"/>
    <property type="project" value="InterPro"/>
</dbReference>
<dbReference type="GO" id="GO:0016787">
    <property type="term" value="F:hydrolase activity"/>
    <property type="evidence" value="ECO:0007669"/>
    <property type="project" value="UniProtKB-KW"/>
</dbReference>
<organism evidence="6 7">
    <name type="scientific">Piscinibacter sakaiensis</name>
    <name type="common">Ideonella sakaiensis</name>
    <dbReference type="NCBI Taxonomy" id="1547922"/>
    <lineage>
        <taxon>Bacteria</taxon>
        <taxon>Pseudomonadati</taxon>
        <taxon>Pseudomonadota</taxon>
        <taxon>Betaproteobacteria</taxon>
        <taxon>Burkholderiales</taxon>
        <taxon>Sphaerotilaceae</taxon>
        <taxon>Piscinibacter</taxon>
    </lineage>
</organism>
<dbReference type="GO" id="GO:0000724">
    <property type="term" value="P:double-strand break repair via homologous recombination"/>
    <property type="evidence" value="ECO:0007669"/>
    <property type="project" value="TreeGrafter"/>
</dbReference>
<reference evidence="7" key="1">
    <citation type="submission" date="2015-07" db="EMBL/GenBank/DDBJ databases">
        <title>Discovery of a poly(ethylene terephthalate assimilation.</title>
        <authorList>
            <person name="Yoshida S."/>
            <person name="Hiraga K."/>
            <person name="Takehana T."/>
            <person name="Taniguchi I."/>
            <person name="Yamaji H."/>
            <person name="Maeda Y."/>
            <person name="Toyohara K."/>
            <person name="Miyamoto K."/>
            <person name="Kimura Y."/>
            <person name="Oda K."/>
        </authorList>
    </citation>
    <scope>NUCLEOTIDE SEQUENCE [LARGE SCALE GENOMIC DNA]</scope>
    <source>
        <strain evidence="7">NBRC 110686 / TISTR 2288 / 201-F6</strain>
    </source>
</reference>
<evidence type="ECO:0000256" key="3">
    <source>
        <dbReference type="ARBA" id="ARBA00022806"/>
    </source>
</evidence>
<comment type="caution">
    <text evidence="6">The sequence shown here is derived from an EMBL/GenBank/DDBJ whole genome shotgun (WGS) entry which is preliminary data.</text>
</comment>
<protein>
    <submittedName>
        <fullName evidence="6">Putative DNA helicase</fullName>
    </submittedName>
</protein>
<keyword evidence="7" id="KW-1185">Reference proteome</keyword>
<accession>A0A0K8NUC3</accession>
<dbReference type="RefSeq" id="WP_054018123.1">
    <property type="nucleotide sequence ID" value="NZ_BBYR01000005.1"/>
</dbReference>
<evidence type="ECO:0000313" key="6">
    <source>
        <dbReference type="EMBL" id="GAP33963.1"/>
    </source>
</evidence>
<dbReference type="Gene3D" id="3.40.50.300">
    <property type="entry name" value="P-loop containing nucleotide triphosphate hydrolases"/>
    <property type="match status" value="2"/>
</dbReference>
<dbReference type="STRING" id="1547922.ISF6_3389"/>
<dbReference type="OrthoDB" id="5318045at2"/>
<dbReference type="InterPro" id="IPR014017">
    <property type="entry name" value="DNA_helicase_UvrD-like_C"/>
</dbReference>
<evidence type="ECO:0000313" key="7">
    <source>
        <dbReference type="Proteomes" id="UP000037660"/>
    </source>
</evidence>
<dbReference type="InterPro" id="IPR027417">
    <property type="entry name" value="P-loop_NTPase"/>
</dbReference>
<feature type="domain" description="UvrD-like helicase C-terminal" evidence="5">
    <location>
        <begin position="403"/>
        <end position="462"/>
    </location>
</feature>
<evidence type="ECO:0000256" key="1">
    <source>
        <dbReference type="ARBA" id="ARBA00022741"/>
    </source>
</evidence>
<dbReference type="SUPFAM" id="SSF52540">
    <property type="entry name" value="P-loop containing nucleoside triphosphate hydrolases"/>
    <property type="match status" value="1"/>
</dbReference>
<evidence type="ECO:0000256" key="4">
    <source>
        <dbReference type="ARBA" id="ARBA00022840"/>
    </source>
</evidence>
<dbReference type="InterPro" id="IPR000212">
    <property type="entry name" value="DNA_helicase_UvrD/REP"/>
</dbReference>
<keyword evidence="3 6" id="KW-0347">Helicase</keyword>